<evidence type="ECO:0000313" key="12">
    <source>
        <dbReference type="Proteomes" id="UP001575181"/>
    </source>
</evidence>
<proteinExistence type="inferred from homology"/>
<dbReference type="Proteomes" id="UP001575181">
    <property type="component" value="Unassembled WGS sequence"/>
</dbReference>
<dbReference type="RefSeq" id="WP_373654588.1">
    <property type="nucleotide sequence ID" value="NZ_JBGUAW010000002.1"/>
</dbReference>
<dbReference type="EC" id="3.6.1.41" evidence="3"/>
<dbReference type="InterPro" id="IPR029052">
    <property type="entry name" value="Metallo-depent_PP-like"/>
</dbReference>
<sequence>MAVYAVGDIQGCGEELEGLLDRIGFEPGRDRLWVVGDLVNRGPRSLHVLRRLRQLGDAVRIVLGNHDLHLIALAHGLADMRGKDTVGELLEAEDGPELVAWLRRQPLLHSEGDPGWTMVHAALHPAWDLEEAHRRAEAVAETLRGPRGPELAGSLSSKDLPTSEPDPDREWQWLRFNAAVLTRTRFCTADGEFAWGGTAPAEPRFQAWYAHPERRSRGTPIVYGHWAADGLTRTRDTLGLDSGCVWGGALTAARLDADPVTLWEWDCRGYWVPDGT</sequence>
<comment type="function">
    <text evidence="1">Hydrolyzes diadenosine 5',5'''-P1,P4-tetraphosphate to yield ADP.</text>
</comment>
<keyword evidence="12" id="KW-1185">Reference proteome</keyword>
<dbReference type="SUPFAM" id="SSF56300">
    <property type="entry name" value="Metallo-dependent phosphatases"/>
    <property type="match status" value="1"/>
</dbReference>
<dbReference type="InterPro" id="IPR050126">
    <property type="entry name" value="Ap4A_hydrolase"/>
</dbReference>
<gene>
    <name evidence="11" type="ORF">ACERLL_03075</name>
</gene>
<evidence type="ECO:0000256" key="1">
    <source>
        <dbReference type="ARBA" id="ARBA00003413"/>
    </source>
</evidence>
<evidence type="ECO:0000256" key="5">
    <source>
        <dbReference type="ARBA" id="ARBA00031248"/>
    </source>
</evidence>
<dbReference type="Pfam" id="PF00149">
    <property type="entry name" value="Metallophos"/>
    <property type="match status" value="1"/>
</dbReference>
<name>A0ABV4TS19_9GAMM</name>
<dbReference type="NCBIfam" id="NF001204">
    <property type="entry name" value="PRK00166.1"/>
    <property type="match status" value="1"/>
</dbReference>
<keyword evidence="4 11" id="KW-0378">Hydrolase</keyword>
<dbReference type="GO" id="GO:0008803">
    <property type="term" value="F:bis(5'-nucleosyl)-tetraphosphatase (symmetrical) activity"/>
    <property type="evidence" value="ECO:0007669"/>
    <property type="project" value="UniProtKB-EC"/>
</dbReference>
<evidence type="ECO:0000256" key="6">
    <source>
        <dbReference type="ARBA" id="ARBA00032248"/>
    </source>
</evidence>
<comment type="caution">
    <text evidence="11">The sequence shown here is derived from an EMBL/GenBank/DDBJ whole genome shotgun (WGS) entry which is preliminary data.</text>
</comment>
<accession>A0ABV4TS19</accession>
<dbReference type="PANTHER" id="PTHR42850:SF11">
    <property type="entry name" value="BIS(5'-NUCLEOSYL)-TETRAPHOSPHATASE [SYMMETRICAL]"/>
    <property type="match status" value="1"/>
</dbReference>
<evidence type="ECO:0000259" key="10">
    <source>
        <dbReference type="Pfam" id="PF00149"/>
    </source>
</evidence>
<feature type="region of interest" description="Disordered" evidence="9">
    <location>
        <begin position="138"/>
        <end position="168"/>
    </location>
</feature>
<evidence type="ECO:0000256" key="8">
    <source>
        <dbReference type="ARBA" id="ARBA00049417"/>
    </source>
</evidence>
<dbReference type="EMBL" id="JBGUAW010000002">
    <property type="protein sequence ID" value="MFA9459802.1"/>
    <property type="molecule type" value="Genomic_DNA"/>
</dbReference>
<dbReference type="InterPro" id="IPR004617">
    <property type="entry name" value="ApaH"/>
</dbReference>
<feature type="domain" description="Calcineurin-like phosphoesterase" evidence="10">
    <location>
        <begin position="1"/>
        <end position="74"/>
    </location>
</feature>
<evidence type="ECO:0000256" key="9">
    <source>
        <dbReference type="SAM" id="MobiDB-lite"/>
    </source>
</evidence>
<dbReference type="InterPro" id="IPR004843">
    <property type="entry name" value="Calcineurin-like_PHP"/>
</dbReference>
<evidence type="ECO:0000256" key="7">
    <source>
        <dbReference type="ARBA" id="ARBA00033210"/>
    </source>
</evidence>
<reference evidence="11 12" key="1">
    <citation type="submission" date="2024-08" db="EMBL/GenBank/DDBJ databases">
        <title>Whole-genome sequencing of halo(alkali)philic microorganisms from hypersaline lakes.</title>
        <authorList>
            <person name="Sorokin D.Y."/>
            <person name="Merkel A.Y."/>
            <person name="Messina E."/>
            <person name="Yakimov M."/>
        </authorList>
    </citation>
    <scope>NUCLEOTIDE SEQUENCE [LARGE SCALE GENOMIC DNA]</scope>
    <source>
        <strain evidence="11 12">Cl-TMA</strain>
    </source>
</reference>
<evidence type="ECO:0000256" key="3">
    <source>
        <dbReference type="ARBA" id="ARBA00012506"/>
    </source>
</evidence>
<dbReference type="PANTHER" id="PTHR42850">
    <property type="entry name" value="METALLOPHOSPHOESTERASE"/>
    <property type="match status" value="1"/>
</dbReference>
<comment type="similarity">
    <text evidence="2">Belongs to the Ap4A hydrolase family.</text>
</comment>
<organism evidence="11 12">
    <name type="scientific">Thiohalorhabdus methylotrophus</name>
    <dbReference type="NCBI Taxonomy" id="3242694"/>
    <lineage>
        <taxon>Bacteria</taxon>
        <taxon>Pseudomonadati</taxon>
        <taxon>Pseudomonadota</taxon>
        <taxon>Gammaproteobacteria</taxon>
        <taxon>Thiohalorhabdales</taxon>
        <taxon>Thiohalorhabdaceae</taxon>
        <taxon>Thiohalorhabdus</taxon>
    </lineage>
</organism>
<evidence type="ECO:0000256" key="2">
    <source>
        <dbReference type="ARBA" id="ARBA00005419"/>
    </source>
</evidence>
<evidence type="ECO:0000256" key="4">
    <source>
        <dbReference type="ARBA" id="ARBA00022801"/>
    </source>
</evidence>
<comment type="catalytic activity">
    <reaction evidence="8">
        <text>P(1),P(4)-bis(5'-adenosyl) tetraphosphate + H2O = 2 ADP + 2 H(+)</text>
        <dbReference type="Rhea" id="RHEA:24252"/>
        <dbReference type="ChEBI" id="CHEBI:15377"/>
        <dbReference type="ChEBI" id="CHEBI:15378"/>
        <dbReference type="ChEBI" id="CHEBI:58141"/>
        <dbReference type="ChEBI" id="CHEBI:456216"/>
        <dbReference type="EC" id="3.6.1.41"/>
    </reaction>
</comment>
<dbReference type="Gene3D" id="3.60.21.10">
    <property type="match status" value="1"/>
</dbReference>
<protein>
    <recommendedName>
        <fullName evidence="3">bis(5'-nucleosyl)-tetraphosphatase (symmetrical)</fullName>
        <ecNumber evidence="3">3.6.1.41</ecNumber>
    </recommendedName>
    <alternativeName>
        <fullName evidence="6">Ap4A hydrolase</fullName>
    </alternativeName>
    <alternativeName>
        <fullName evidence="5">Diadenosine 5',5'''-P1,P4-tetraphosphate pyrophosphohydrolase</fullName>
    </alternativeName>
    <alternativeName>
        <fullName evidence="7">Diadenosine tetraphosphatase</fullName>
    </alternativeName>
</protein>
<evidence type="ECO:0000313" key="11">
    <source>
        <dbReference type="EMBL" id="MFA9459802.1"/>
    </source>
</evidence>
<dbReference type="PIRSF" id="PIRSF000903">
    <property type="entry name" value="B5n-ttraPtase_sm"/>
    <property type="match status" value="1"/>
</dbReference>